<dbReference type="GO" id="GO:0016757">
    <property type="term" value="F:glycosyltransferase activity"/>
    <property type="evidence" value="ECO:0007669"/>
    <property type="project" value="UniProtKB-KW"/>
</dbReference>
<proteinExistence type="inferred from homology"/>
<comment type="similarity">
    <text evidence="2">Belongs to the glycosyltransferase 31 family.</text>
</comment>
<dbReference type="Proteomes" id="UP000050761">
    <property type="component" value="Unassembled WGS sequence"/>
</dbReference>
<reference evidence="13" key="2">
    <citation type="submission" date="2019-09" db="UniProtKB">
        <authorList>
            <consortium name="WormBaseParasite"/>
        </authorList>
    </citation>
    <scope>IDENTIFICATION</scope>
</reference>
<reference evidence="11 12" key="1">
    <citation type="submission" date="2018-11" db="EMBL/GenBank/DDBJ databases">
        <authorList>
            <consortium name="Pathogen Informatics"/>
        </authorList>
    </citation>
    <scope>NUCLEOTIDE SEQUENCE [LARGE SCALE GENOMIC DNA]</scope>
</reference>
<dbReference type="AlphaFoldDB" id="A0A183G4D1"/>
<dbReference type="EMBL" id="UZAH01029381">
    <property type="protein sequence ID" value="VDP05746.1"/>
    <property type="molecule type" value="Genomic_DNA"/>
</dbReference>
<organism evidence="12 13">
    <name type="scientific">Heligmosomoides polygyrus</name>
    <name type="common">Parasitic roundworm</name>
    <dbReference type="NCBI Taxonomy" id="6339"/>
    <lineage>
        <taxon>Eukaryota</taxon>
        <taxon>Metazoa</taxon>
        <taxon>Ecdysozoa</taxon>
        <taxon>Nematoda</taxon>
        <taxon>Chromadorea</taxon>
        <taxon>Rhabditida</taxon>
        <taxon>Rhabditina</taxon>
        <taxon>Rhabditomorpha</taxon>
        <taxon>Strongyloidea</taxon>
        <taxon>Heligmosomidae</taxon>
        <taxon>Heligmosomoides</taxon>
    </lineage>
</organism>
<gene>
    <name evidence="11" type="ORF">HPBE_LOCUS16367</name>
</gene>
<feature type="domain" description="Fringe-like glycosyltransferase" evidence="10">
    <location>
        <begin position="46"/>
        <end position="155"/>
    </location>
</feature>
<evidence type="ECO:0000256" key="7">
    <source>
        <dbReference type="ARBA" id="ARBA00022989"/>
    </source>
</evidence>
<dbReference type="PANTHER" id="PTHR10811">
    <property type="entry name" value="FRINGE-RELATED"/>
    <property type="match status" value="1"/>
</dbReference>
<evidence type="ECO:0000313" key="13">
    <source>
        <dbReference type="WBParaSite" id="HPBE_0001636801-mRNA-1"/>
    </source>
</evidence>
<dbReference type="GO" id="GO:0016020">
    <property type="term" value="C:membrane"/>
    <property type="evidence" value="ECO:0007669"/>
    <property type="project" value="UniProtKB-SubCell"/>
</dbReference>
<keyword evidence="5" id="KW-0812">Transmembrane</keyword>
<evidence type="ECO:0000256" key="2">
    <source>
        <dbReference type="ARBA" id="ARBA00008661"/>
    </source>
</evidence>
<evidence type="ECO:0000256" key="3">
    <source>
        <dbReference type="ARBA" id="ARBA00022676"/>
    </source>
</evidence>
<name>A0A183G4D1_HELPZ</name>
<dbReference type="InterPro" id="IPR003378">
    <property type="entry name" value="Fringe-like_glycosylTrfase"/>
</dbReference>
<evidence type="ECO:0000256" key="5">
    <source>
        <dbReference type="ARBA" id="ARBA00022692"/>
    </source>
</evidence>
<protein>
    <submittedName>
        <fullName evidence="13">Fringe glycosyltransferase</fullName>
    </submittedName>
</protein>
<evidence type="ECO:0000256" key="1">
    <source>
        <dbReference type="ARBA" id="ARBA00004606"/>
    </source>
</evidence>
<evidence type="ECO:0000256" key="9">
    <source>
        <dbReference type="ARBA" id="ARBA00037847"/>
    </source>
</evidence>
<keyword evidence="4" id="KW-0808">Transferase</keyword>
<evidence type="ECO:0000259" key="10">
    <source>
        <dbReference type="Pfam" id="PF02434"/>
    </source>
</evidence>
<dbReference type="GO" id="GO:0012505">
    <property type="term" value="C:endomembrane system"/>
    <property type="evidence" value="ECO:0007669"/>
    <property type="project" value="UniProtKB-SubCell"/>
</dbReference>
<dbReference type="Pfam" id="PF02434">
    <property type="entry name" value="Fringe"/>
    <property type="match status" value="1"/>
</dbReference>
<keyword evidence="3" id="KW-0328">Glycosyltransferase</keyword>
<keyword evidence="12" id="KW-1185">Reference proteome</keyword>
<dbReference type="Gene3D" id="3.90.550.50">
    <property type="match status" value="1"/>
</dbReference>
<evidence type="ECO:0000256" key="4">
    <source>
        <dbReference type="ARBA" id="ARBA00022679"/>
    </source>
</evidence>
<dbReference type="OrthoDB" id="8959630at2759"/>
<accession>A0A3P8EF44</accession>
<evidence type="ECO:0000313" key="12">
    <source>
        <dbReference type="Proteomes" id="UP000050761"/>
    </source>
</evidence>
<dbReference type="WBParaSite" id="HPBE_0001636801-mRNA-1">
    <property type="protein sequence ID" value="HPBE_0001636801-mRNA-1"/>
    <property type="gene ID" value="HPBE_0001636801"/>
</dbReference>
<keyword evidence="8" id="KW-0472">Membrane</keyword>
<sequence>MNHELSFFLAKKAKNTYVCRVELIKDETADIGASPFCAKNRQHLPFRWSCHFDDDNYVNVQALRRLLSSRNSSLPWYIGKSSTLRPLNIPMKSKGKIPIWFATGGAGICLSQALLEKLGPYTEKQKFEGFCDVYMLPDDVTLGFIISKCLLLELCKRAEQIDIQNVVKPSTCIPRKGKLILTVFISIFGDVIKFIVFTLSDPFRMLQALGE</sequence>
<evidence type="ECO:0000256" key="8">
    <source>
        <dbReference type="ARBA" id="ARBA00023136"/>
    </source>
</evidence>
<accession>A0A183G4D1</accession>
<comment type="subcellular location">
    <subcellularLocation>
        <location evidence="9">Endomembrane system</location>
        <topology evidence="9">Single-pass membrane protein</topology>
    </subcellularLocation>
    <subcellularLocation>
        <location evidence="1">Membrane</location>
        <topology evidence="1">Single-pass type II membrane protein</topology>
    </subcellularLocation>
</comment>
<evidence type="ECO:0000256" key="6">
    <source>
        <dbReference type="ARBA" id="ARBA00022968"/>
    </source>
</evidence>
<evidence type="ECO:0000313" key="11">
    <source>
        <dbReference type="EMBL" id="VDP05746.1"/>
    </source>
</evidence>
<keyword evidence="6" id="KW-0735">Signal-anchor</keyword>
<keyword evidence="7" id="KW-1133">Transmembrane helix</keyword>